<dbReference type="Pfam" id="PF00353">
    <property type="entry name" value="HemolysinCabind"/>
    <property type="match status" value="1"/>
</dbReference>
<proteinExistence type="predicted"/>
<dbReference type="AlphaFoldDB" id="G2I0Z6"/>
<dbReference type="Proteomes" id="UP000009044">
    <property type="component" value="Chromosome"/>
</dbReference>
<dbReference type="STRING" id="634177.GLX_21920"/>
<dbReference type="SUPFAM" id="SSF51120">
    <property type="entry name" value="beta-Roll"/>
    <property type="match status" value="1"/>
</dbReference>
<dbReference type="PATRIC" id="fig|634177.7.peg.2479"/>
<dbReference type="GO" id="GO:0005509">
    <property type="term" value="F:calcium ion binding"/>
    <property type="evidence" value="ECO:0007669"/>
    <property type="project" value="InterPro"/>
</dbReference>
<name>G2I0Z6_KOMMN</name>
<dbReference type="EMBL" id="AP012159">
    <property type="protein sequence ID" value="BAK84604.1"/>
    <property type="molecule type" value="Genomic_DNA"/>
</dbReference>
<reference evidence="2" key="1">
    <citation type="journal article" date="2011" name="J. Bacteriol.">
        <title>Complete genome sequence of NBRC 3288, a unique cellulose-nonproducing strain of Gluconacetobacter xylinus isolated from vinegar.</title>
        <authorList>
            <person name="Ogino H."/>
            <person name="Azuma Y."/>
            <person name="Hosoyama A."/>
            <person name="Nakazawa H."/>
            <person name="Matsutani M."/>
            <person name="Hasegawa A."/>
            <person name="Otsuyama K."/>
            <person name="Matsushita K."/>
            <person name="Fujita N."/>
            <person name="Shirai M."/>
        </authorList>
    </citation>
    <scope>NUCLEOTIDE SEQUENCE [LARGE SCALE GENOMIC DNA]</scope>
    <source>
        <strain evidence="2">NBRC 3288 / BCRC 11682 / LMG 1693</strain>
    </source>
</reference>
<dbReference type="InterPro" id="IPR001343">
    <property type="entry name" value="Hemolysn_Ca-bd"/>
</dbReference>
<dbReference type="InterPro" id="IPR011049">
    <property type="entry name" value="Serralysin-like_metalloprot_C"/>
</dbReference>
<evidence type="ECO:0000313" key="2">
    <source>
        <dbReference type="Proteomes" id="UP000009044"/>
    </source>
</evidence>
<accession>G2I0Z6</accession>
<dbReference type="eggNOG" id="COG2931">
    <property type="taxonomic scope" value="Bacteria"/>
</dbReference>
<dbReference type="HOGENOM" id="CLU_609369_0_0_5"/>
<gene>
    <name evidence="1" type="ordered locus">GLX_21920</name>
</gene>
<dbReference type="Gene3D" id="2.150.10.10">
    <property type="entry name" value="Serralysin-like metalloprotease, C-terminal"/>
    <property type="match status" value="1"/>
</dbReference>
<sequence>MGGSTSAARWGGMHQTPSVYEGMECMMGNVTVTGATGLTLDVNPDSSDIILALKDVGEEAALSQLGQFAMDENVASTELVSLKGNFGDSGFQAARLLGLAGIDYGMDDAAAAQLQEVTSGGSYDVTGSAVEIGSTTSSVLDQQLFLYGGSSATTVIDGDAGTVDYHAGTGSVDYDAAGGNTLFFSGKPSDDVHLMAGSDTVYAFDSTPTVTGDWAAANSTTPLFNSGGITLTAVDGEVMQDVSHSTINAFINTTFFEDEGAQVNTIQSGEADTINGDGALAVESVSGSSITADSSLSVTGGSGDTISASTSTLLSGVDTSTISVSVSGTLQFLDGANGIVDTVTGGNATIFGTAGLDLSANTSGATTYYASNGNETLDGGLSTGKLYAVAGSGNDTLVGGSGQDTLQAGMGDDLLKASSGTTEFDFIKGKDGGNDLIQDFGKSAANVVKLSGFDATPATIQSMLDNATIAGGNTMVSLGDSTKITFVGVTDLKVQNFKS</sequence>
<evidence type="ECO:0000313" key="1">
    <source>
        <dbReference type="EMBL" id="BAK84604.1"/>
    </source>
</evidence>
<protein>
    <submittedName>
        <fullName evidence="1">Outer membrane protein</fullName>
    </submittedName>
</protein>
<organism evidence="1 2">
    <name type="scientific">Komagataeibacter medellinensis (strain NBRC 3288 / BCRC 11682 / LMG 1693 / Kondo 51)</name>
    <name type="common">Gluconacetobacter medellinensis</name>
    <dbReference type="NCBI Taxonomy" id="634177"/>
    <lineage>
        <taxon>Bacteria</taxon>
        <taxon>Pseudomonadati</taxon>
        <taxon>Pseudomonadota</taxon>
        <taxon>Alphaproteobacteria</taxon>
        <taxon>Acetobacterales</taxon>
        <taxon>Acetobacteraceae</taxon>
        <taxon>Komagataeibacter</taxon>
    </lineage>
</organism>
<dbReference type="KEGG" id="gxy:GLX_21920"/>